<dbReference type="OMA" id="TMPPGGC"/>
<dbReference type="Pfam" id="PF05093">
    <property type="entry name" value="CIAPIN1"/>
    <property type="match status" value="1"/>
</dbReference>
<reference evidence="11 12" key="2">
    <citation type="submission" date="2018-11" db="EMBL/GenBank/DDBJ databases">
        <authorList>
            <consortium name="Pathogen Informatics"/>
        </authorList>
    </citation>
    <scope>NUCLEOTIDE SEQUENCE [LARGE SCALE GENOMIC DNA]</scope>
</reference>
<evidence type="ECO:0000256" key="4">
    <source>
        <dbReference type="ARBA" id="ARBA00022485"/>
    </source>
</evidence>
<reference evidence="13" key="1">
    <citation type="submission" date="2017-02" db="UniProtKB">
        <authorList>
            <consortium name="WormBaseParasite"/>
        </authorList>
    </citation>
    <scope>IDENTIFICATION</scope>
</reference>
<sequence>MPNFKVGAAHTLKLPVSCKTSNFWNINVAEDDLINEDLLLQEEDYSKPVNTLKANCDPSNELNKRKPCKNCTCGLAEMVETDKVSTQMIKSSCGNCGRGDAFRCSTCPYWGLPPFKYGEEGKIKLRTVDDNI</sequence>
<dbReference type="GO" id="GO:0005737">
    <property type="term" value="C:cytoplasm"/>
    <property type="evidence" value="ECO:0007669"/>
    <property type="project" value="UniProtKB-SubCell"/>
</dbReference>
<evidence type="ECO:0000256" key="9">
    <source>
        <dbReference type="ARBA" id="ARBA00023128"/>
    </source>
</evidence>
<keyword evidence="6" id="KW-0479">Metal-binding</keyword>
<proteinExistence type="inferred from homology"/>
<dbReference type="GO" id="GO:0051539">
    <property type="term" value="F:4 iron, 4 sulfur cluster binding"/>
    <property type="evidence" value="ECO:0007669"/>
    <property type="project" value="UniProtKB-KW"/>
</dbReference>
<keyword evidence="5" id="KW-0963">Cytoplasm</keyword>
<evidence type="ECO:0000256" key="1">
    <source>
        <dbReference type="ARBA" id="ARBA00001966"/>
    </source>
</evidence>
<dbReference type="EMBL" id="UYYF01004327">
    <property type="protein sequence ID" value="VDN02441.1"/>
    <property type="molecule type" value="Genomic_DNA"/>
</dbReference>
<evidence type="ECO:0000259" key="10">
    <source>
        <dbReference type="Pfam" id="PF05093"/>
    </source>
</evidence>
<name>A0A0N5CXU3_THECL</name>
<dbReference type="InterPro" id="IPR046408">
    <property type="entry name" value="CIAPIN1"/>
</dbReference>
<organism evidence="13">
    <name type="scientific">Thelazia callipaeda</name>
    <name type="common">Oriental eyeworm</name>
    <name type="synonym">Parasitic nematode</name>
    <dbReference type="NCBI Taxonomy" id="103827"/>
    <lineage>
        <taxon>Eukaryota</taxon>
        <taxon>Metazoa</taxon>
        <taxon>Ecdysozoa</taxon>
        <taxon>Nematoda</taxon>
        <taxon>Chromadorea</taxon>
        <taxon>Rhabditida</taxon>
        <taxon>Spirurina</taxon>
        <taxon>Spiruromorpha</taxon>
        <taxon>Thelazioidea</taxon>
        <taxon>Thelaziidae</taxon>
        <taxon>Thelazia</taxon>
    </lineage>
</organism>
<evidence type="ECO:0000313" key="12">
    <source>
        <dbReference type="Proteomes" id="UP000276776"/>
    </source>
</evidence>
<evidence type="ECO:0000256" key="6">
    <source>
        <dbReference type="ARBA" id="ARBA00022723"/>
    </source>
</evidence>
<gene>
    <name evidence="11" type="ORF">TCLT_LOCUS5226</name>
</gene>
<comment type="cofactor">
    <cofactor evidence="1">
        <name>[4Fe-4S] cluster</name>
        <dbReference type="ChEBI" id="CHEBI:49883"/>
    </cofactor>
</comment>
<dbReference type="AlphaFoldDB" id="A0A0N5CXU3"/>
<dbReference type="OrthoDB" id="311633at2759"/>
<dbReference type="PANTHER" id="PTHR13273:SF14">
    <property type="entry name" value="ANAMORSIN"/>
    <property type="match status" value="1"/>
</dbReference>
<dbReference type="Proteomes" id="UP000276776">
    <property type="component" value="Unassembled WGS sequence"/>
</dbReference>
<dbReference type="GO" id="GO:0046872">
    <property type="term" value="F:metal ion binding"/>
    <property type="evidence" value="ECO:0007669"/>
    <property type="project" value="UniProtKB-KW"/>
</dbReference>
<keyword evidence="9" id="KW-0496">Mitochondrion</keyword>
<dbReference type="STRING" id="103827.A0A0N5CXU3"/>
<keyword evidence="12" id="KW-1185">Reference proteome</keyword>
<evidence type="ECO:0000256" key="2">
    <source>
        <dbReference type="ARBA" id="ARBA00004496"/>
    </source>
</evidence>
<evidence type="ECO:0000256" key="5">
    <source>
        <dbReference type="ARBA" id="ARBA00022490"/>
    </source>
</evidence>
<evidence type="ECO:0000256" key="3">
    <source>
        <dbReference type="ARBA" id="ARBA00008169"/>
    </source>
</evidence>
<comment type="similarity">
    <text evidence="3">Belongs to the anamorsin family.</text>
</comment>
<evidence type="ECO:0000256" key="7">
    <source>
        <dbReference type="ARBA" id="ARBA00023004"/>
    </source>
</evidence>
<feature type="domain" description="Anamorsin C-terminal" evidence="10">
    <location>
        <begin position="80"/>
        <end position="121"/>
    </location>
</feature>
<evidence type="ECO:0000313" key="11">
    <source>
        <dbReference type="EMBL" id="VDN02441.1"/>
    </source>
</evidence>
<keyword evidence="4" id="KW-0004">4Fe-4S</keyword>
<comment type="subcellular location">
    <subcellularLocation>
        <location evidence="2">Cytoplasm</location>
    </subcellularLocation>
</comment>
<evidence type="ECO:0000256" key="8">
    <source>
        <dbReference type="ARBA" id="ARBA00023014"/>
    </source>
</evidence>
<protein>
    <submittedName>
        <fullName evidence="13">Fe-S cluster assembly protein DRE2</fullName>
    </submittedName>
</protein>
<evidence type="ECO:0000313" key="13">
    <source>
        <dbReference type="WBParaSite" id="TCLT_0000523701-mRNA-1"/>
    </source>
</evidence>
<dbReference type="InterPro" id="IPR007785">
    <property type="entry name" value="Anamorsin"/>
</dbReference>
<accession>A0A0N5CXU3</accession>
<keyword evidence="7" id="KW-0408">Iron</keyword>
<dbReference type="WBParaSite" id="TCLT_0000523701-mRNA-1">
    <property type="protein sequence ID" value="TCLT_0000523701-mRNA-1"/>
    <property type="gene ID" value="TCLT_0000523701"/>
</dbReference>
<dbReference type="GO" id="GO:0016226">
    <property type="term" value="P:iron-sulfur cluster assembly"/>
    <property type="evidence" value="ECO:0007669"/>
    <property type="project" value="InterPro"/>
</dbReference>
<dbReference type="PANTHER" id="PTHR13273">
    <property type="entry name" value="ANAMORSIN"/>
    <property type="match status" value="1"/>
</dbReference>
<keyword evidence="8" id="KW-0411">Iron-sulfur</keyword>